<gene>
    <name evidence="2" type="ORF">KOF26_01070</name>
</gene>
<dbReference type="EC" id="3.4.-.-" evidence="1"/>
<protein>
    <recommendedName>
        <fullName evidence="1">Abasic site processing protein</fullName>
        <ecNumber evidence="1">3.4.-.-</ecNumber>
    </recommendedName>
</protein>
<keyword evidence="3" id="KW-1185">Reference proteome</keyword>
<evidence type="ECO:0000313" key="2">
    <source>
        <dbReference type="EMBL" id="MBU3076440.1"/>
    </source>
</evidence>
<name>A0ABS6BDP4_9SPHN</name>
<dbReference type="RefSeq" id="WP_216318647.1">
    <property type="nucleotide sequence ID" value="NZ_JAHKRT010000001.1"/>
</dbReference>
<organism evidence="2 3">
    <name type="scientific">Sphingomonas quercus</name>
    <dbReference type="NCBI Taxonomy" id="2842451"/>
    <lineage>
        <taxon>Bacteria</taxon>
        <taxon>Pseudomonadati</taxon>
        <taxon>Pseudomonadota</taxon>
        <taxon>Alphaproteobacteria</taxon>
        <taxon>Sphingomonadales</taxon>
        <taxon>Sphingomonadaceae</taxon>
        <taxon>Sphingomonas</taxon>
    </lineage>
</organism>
<keyword evidence="1" id="KW-0378">Hydrolase</keyword>
<dbReference type="PANTHER" id="PTHR13604:SF0">
    <property type="entry name" value="ABASIC SITE PROCESSING PROTEIN HMCES"/>
    <property type="match status" value="1"/>
</dbReference>
<accession>A0ABS6BDP4</accession>
<proteinExistence type="inferred from homology"/>
<dbReference type="Proteomes" id="UP000776276">
    <property type="component" value="Unassembled WGS sequence"/>
</dbReference>
<sequence>MCNLQSDKVPVSVMRQAFDSLDLSLSFPEGIPNLEPRSDIGITDSNAIIRAAPGGGAELVVRRWSWPDERGKPVYNFRSDGREFARGRCLIVADAFYEFTAPPKGAPRGARKTRWQFTMANEPWFCIAGIWRTHPEIGEAYTMLTTTPGPDIAPYHHRQVVVLGRRDWARWLDYTIPASDVLGPAPAGTLAVGRCAGEEPAAQPQLALQP</sequence>
<comment type="caution">
    <text evidence="2">The sequence shown here is derived from an EMBL/GenBank/DDBJ whole genome shotgun (WGS) entry which is preliminary data.</text>
</comment>
<dbReference type="EMBL" id="JAHKRT010000001">
    <property type="protein sequence ID" value="MBU3076440.1"/>
    <property type="molecule type" value="Genomic_DNA"/>
</dbReference>
<dbReference type="PANTHER" id="PTHR13604">
    <property type="entry name" value="DC12-RELATED"/>
    <property type="match status" value="1"/>
</dbReference>
<evidence type="ECO:0000256" key="1">
    <source>
        <dbReference type="RuleBase" id="RU364100"/>
    </source>
</evidence>
<evidence type="ECO:0000313" key="3">
    <source>
        <dbReference type="Proteomes" id="UP000776276"/>
    </source>
</evidence>
<comment type="similarity">
    <text evidence="1">Belongs to the SOS response-associated peptidase family.</text>
</comment>
<dbReference type="Pfam" id="PF02586">
    <property type="entry name" value="SRAP"/>
    <property type="match status" value="1"/>
</dbReference>
<dbReference type="InterPro" id="IPR003738">
    <property type="entry name" value="SRAP"/>
</dbReference>
<keyword evidence="1" id="KW-0645">Protease</keyword>
<reference evidence="2 3" key="1">
    <citation type="submission" date="2021-06" db="EMBL/GenBank/DDBJ databases">
        <title>Sphingomonas sp. XMGL2, whole genome shotgun sequencing project.</title>
        <authorList>
            <person name="Zhao G."/>
            <person name="Shen L."/>
        </authorList>
    </citation>
    <scope>NUCLEOTIDE SEQUENCE [LARGE SCALE GENOMIC DNA]</scope>
    <source>
        <strain evidence="2 3">XMGL2</strain>
    </source>
</reference>